<feature type="compositionally biased region" description="Polar residues" evidence="1">
    <location>
        <begin position="315"/>
        <end position="325"/>
    </location>
</feature>
<proteinExistence type="predicted"/>
<evidence type="ECO:0000313" key="2">
    <source>
        <dbReference type="EMBL" id="KAF4628633.1"/>
    </source>
</evidence>
<sequence>MMKIVPILNLIPGTSKLNILGITTLTIAVVKDNRKQECAITGRWKLEIEFDTDADGRLTAKVNWPKDLISFAKWQQSPNLIFGNVTPDKIMEAMTIRFKESLTALEPYYKNVKTGLKQTSFVLSGAGYFYMKDPIFTDNADLLVKLTYTGVPVDGKPGTKPQLGVTPVNSVPVPDSINDSSIPMTNKVAMVSMALPRRVVMKLEKAVAVVAIKGYSGISRGSISSGVTMMKLPYDNTFQEVWTGDSGSWVIDDVSGDLYGHIAVGLTDGCAAYIIPAYKIFEDIQRVMGTVELVSSSTQIVQAHKEDKRRKTSSEEVTPQYHPTNKNISVEGGVPLIQHPVSFGDVIQHDNQPATETHGIFEEIVVNTISDSKAVSFGNTHTDIAVDQIRHMNEDSTTYESTTVFRDSNTSAISIALGLNIASTLREMALTLRWLILNYRKWSLVEGQIRYIRLQSWLLSRGGPLLTAGSILWALINILSQIAILMTALTYSFDLDDTTVQYHLGNVSIPDMSHFYHPQLEVAKGNPTWQYEGYIAHMYGESAFNWAVNRSSSKPEASGIYHPNKTMIWLDHSKHVAELNFSDSHFDEMLGFSSSVYTARTLNVTYACESHSVIGGGDGNKLDIVVENLGHLTRAMSKDPGFRSIRDRSLVLHLQYNDWVYDA</sequence>
<feature type="region of interest" description="Disordered" evidence="1">
    <location>
        <begin position="305"/>
        <end position="325"/>
    </location>
</feature>
<organism evidence="2 3">
    <name type="scientific">Cudoniella acicularis</name>
    <dbReference type="NCBI Taxonomy" id="354080"/>
    <lineage>
        <taxon>Eukaryota</taxon>
        <taxon>Fungi</taxon>
        <taxon>Dikarya</taxon>
        <taxon>Ascomycota</taxon>
        <taxon>Pezizomycotina</taxon>
        <taxon>Leotiomycetes</taxon>
        <taxon>Helotiales</taxon>
        <taxon>Tricladiaceae</taxon>
        <taxon>Cudoniella</taxon>
    </lineage>
</organism>
<dbReference type="EMBL" id="JAAMPI010000784">
    <property type="protein sequence ID" value="KAF4628633.1"/>
    <property type="molecule type" value="Genomic_DNA"/>
</dbReference>
<keyword evidence="3" id="KW-1185">Reference proteome</keyword>
<protein>
    <submittedName>
        <fullName evidence="2">Uncharacterized protein</fullName>
    </submittedName>
</protein>
<dbReference type="Proteomes" id="UP000566819">
    <property type="component" value="Unassembled WGS sequence"/>
</dbReference>
<evidence type="ECO:0000313" key="3">
    <source>
        <dbReference type="Proteomes" id="UP000566819"/>
    </source>
</evidence>
<comment type="caution">
    <text evidence="2">The sequence shown here is derived from an EMBL/GenBank/DDBJ whole genome shotgun (WGS) entry which is preliminary data.</text>
</comment>
<dbReference type="AlphaFoldDB" id="A0A8H4VZJ8"/>
<accession>A0A8H4VZJ8</accession>
<evidence type="ECO:0000256" key="1">
    <source>
        <dbReference type="SAM" id="MobiDB-lite"/>
    </source>
</evidence>
<dbReference type="OrthoDB" id="3596604at2759"/>
<gene>
    <name evidence="2" type="ORF">G7Y89_g9517</name>
</gene>
<name>A0A8H4VZJ8_9HELO</name>
<reference evidence="2 3" key="1">
    <citation type="submission" date="2020-03" db="EMBL/GenBank/DDBJ databases">
        <title>Draft Genome Sequence of Cudoniella acicularis.</title>
        <authorList>
            <person name="Buettner E."/>
            <person name="Kellner H."/>
        </authorList>
    </citation>
    <scope>NUCLEOTIDE SEQUENCE [LARGE SCALE GENOMIC DNA]</scope>
    <source>
        <strain evidence="2 3">DSM 108380</strain>
    </source>
</reference>